<feature type="non-terminal residue" evidence="1">
    <location>
        <position position="1"/>
    </location>
</feature>
<protein>
    <submittedName>
        <fullName evidence="1">Uncharacterized protein</fullName>
    </submittedName>
</protein>
<name>A0AA38CAX4_TAXCH</name>
<dbReference type="Proteomes" id="UP000824469">
    <property type="component" value="Unassembled WGS sequence"/>
</dbReference>
<evidence type="ECO:0000313" key="2">
    <source>
        <dbReference type="Proteomes" id="UP000824469"/>
    </source>
</evidence>
<dbReference type="AlphaFoldDB" id="A0AA38CAX4"/>
<dbReference type="Gene3D" id="1.10.418.40">
    <property type="entry name" value="Autophagy protein 6/Beclin 1"/>
    <property type="match status" value="1"/>
</dbReference>
<keyword evidence="2" id="KW-1185">Reference proteome</keyword>
<reference evidence="1 2" key="1">
    <citation type="journal article" date="2021" name="Nat. Plants">
        <title>The Taxus genome provides insights into paclitaxel biosynthesis.</title>
        <authorList>
            <person name="Xiong X."/>
            <person name="Gou J."/>
            <person name="Liao Q."/>
            <person name="Li Y."/>
            <person name="Zhou Q."/>
            <person name="Bi G."/>
            <person name="Li C."/>
            <person name="Du R."/>
            <person name="Wang X."/>
            <person name="Sun T."/>
            <person name="Guo L."/>
            <person name="Liang H."/>
            <person name="Lu P."/>
            <person name="Wu Y."/>
            <person name="Zhang Z."/>
            <person name="Ro D.K."/>
            <person name="Shang Y."/>
            <person name="Huang S."/>
            <person name="Yan J."/>
        </authorList>
    </citation>
    <scope>NUCLEOTIDE SEQUENCE [LARGE SCALE GENOMIC DNA]</scope>
    <source>
        <strain evidence="1">Ta-2019</strain>
    </source>
</reference>
<organism evidence="1 2">
    <name type="scientific">Taxus chinensis</name>
    <name type="common">Chinese yew</name>
    <name type="synonym">Taxus wallichiana var. chinensis</name>
    <dbReference type="NCBI Taxonomy" id="29808"/>
    <lineage>
        <taxon>Eukaryota</taxon>
        <taxon>Viridiplantae</taxon>
        <taxon>Streptophyta</taxon>
        <taxon>Embryophyta</taxon>
        <taxon>Tracheophyta</taxon>
        <taxon>Spermatophyta</taxon>
        <taxon>Pinopsida</taxon>
        <taxon>Pinidae</taxon>
        <taxon>Conifers II</taxon>
        <taxon>Cupressales</taxon>
        <taxon>Taxaceae</taxon>
        <taxon>Taxus</taxon>
    </lineage>
</organism>
<proteinExistence type="predicted"/>
<gene>
    <name evidence="1" type="ORF">KI387_038996</name>
</gene>
<comment type="caution">
    <text evidence="1">The sequence shown here is derived from an EMBL/GenBank/DDBJ whole genome shotgun (WGS) entry which is preliminary data.</text>
</comment>
<feature type="non-terminal residue" evidence="1">
    <location>
        <position position="49"/>
    </location>
</feature>
<sequence length="49" mass="5758">YGPVNLFWSTRYDKAMAFFLACLKEFENYAKAKDRAGNIPPENSFKFPY</sequence>
<dbReference type="EMBL" id="JAHRHJ020000011">
    <property type="protein sequence ID" value="KAH9295408.1"/>
    <property type="molecule type" value="Genomic_DNA"/>
</dbReference>
<dbReference type="InterPro" id="IPR038274">
    <property type="entry name" value="Atg6/Beclin_C_sf"/>
</dbReference>
<accession>A0AA38CAX4</accession>
<evidence type="ECO:0000313" key="1">
    <source>
        <dbReference type="EMBL" id="KAH9295408.1"/>
    </source>
</evidence>